<dbReference type="EMBL" id="JBHSGW010000002">
    <property type="protein sequence ID" value="MFC4739037.1"/>
    <property type="molecule type" value="Genomic_DNA"/>
</dbReference>
<dbReference type="Gene3D" id="3.40.50.300">
    <property type="entry name" value="P-loop containing nucleotide triphosphate hydrolases"/>
    <property type="match status" value="1"/>
</dbReference>
<evidence type="ECO:0000256" key="1">
    <source>
        <dbReference type="SAM" id="Coils"/>
    </source>
</evidence>
<feature type="domain" description="Protein CR006 P-loop" evidence="2">
    <location>
        <begin position="11"/>
        <end position="747"/>
    </location>
</feature>
<reference evidence="4" key="1">
    <citation type="journal article" date="2019" name="Int. J. Syst. Evol. Microbiol.">
        <title>The Global Catalogue of Microorganisms (GCM) 10K type strain sequencing project: providing services to taxonomists for standard genome sequencing and annotation.</title>
        <authorList>
            <consortium name="The Broad Institute Genomics Platform"/>
            <consortium name="The Broad Institute Genome Sequencing Center for Infectious Disease"/>
            <person name="Wu L."/>
            <person name="Ma J."/>
        </authorList>
    </citation>
    <scope>NUCLEOTIDE SEQUENCE [LARGE SCALE GENOMIC DNA]</scope>
    <source>
        <strain evidence="4">CCUG 50349</strain>
    </source>
</reference>
<dbReference type="SUPFAM" id="SSF52540">
    <property type="entry name" value="P-loop containing nucleoside triphosphate hydrolases"/>
    <property type="match status" value="1"/>
</dbReference>
<feature type="coiled-coil region" evidence="1">
    <location>
        <begin position="451"/>
        <end position="478"/>
    </location>
</feature>
<dbReference type="Pfam" id="PF13166">
    <property type="entry name" value="AAA_13"/>
    <property type="match status" value="1"/>
</dbReference>
<comment type="caution">
    <text evidence="3">The sequence shown here is derived from an EMBL/GenBank/DDBJ whole genome shotgun (WGS) entry which is preliminary data.</text>
</comment>
<feature type="coiled-coil region" evidence="1">
    <location>
        <begin position="302"/>
        <end position="329"/>
    </location>
</feature>
<gene>
    <name evidence="3" type="ORF">ACFO3U_03430</name>
</gene>
<keyword evidence="1" id="KW-0175">Coiled coil</keyword>
<keyword evidence="4" id="KW-1185">Reference proteome</keyword>
<dbReference type="InterPro" id="IPR027417">
    <property type="entry name" value="P-loop_NTPase"/>
</dbReference>
<dbReference type="InterPro" id="IPR026866">
    <property type="entry name" value="CR006_AAA"/>
</dbReference>
<sequence>MIEKIEQIKDFGIYKNFSWNSASGLKDFNHKNLFYGWNYSGKTTLSRIFSSLRDKKTHNSYDKSFFKVNTSDGDFDSNTLENFPFEILVFNSDYIKDNLNFSIHKDDISESKTILFEVGDNAKFEEKIIELKNKIDLINGTETILGKKEKYLKTIDDFEIYDRPTSGKFTHFAKEIKIDHFGSEIDFTKANLKPIISKVKEKLADFIITDKKKLAQLKTIVLSKEPRDVLNEISFVDNYEKIIKSVNDLMIKVPDKKQLDKILDSSSEIYSWVKKGEELHTKKTRCLFCDNDVKPARIEYLSEFFNSEASRLKENINNLKSQLLDEENNLKQINFPSSSNDLNLGYIDEYKHLKKELDKALSLYKKHLKTLITKLDFKLNKSLHVKVDEIKEFNINQIITKVNQLNNVILENNNFSKGFKHRIDNERNIYKNHLIASFLKREKYFDKEKKYNLASVQIEKLNALVSDLEKQIQINESKKVSDAEGALQYTYFIQSFLNRDDIEIKFEAISKKFLLLRGKENASNLSEGEKTAIAFSHFLVSIQALNLSDKFKNYIVFVDDPISSLDGNHIFQINSLIKETFFSQIPNPSNPKQIMWKMNCKQLFISTHNFEFMNLMKELPKGDGYFYVKDEKKCKESRYFIERKGTSSTITKIPTIFDDFKSEYHYLFSVITSFNNDANKSDSDKLLLMPNVLRRFVEMYTLAKYPSKEEVDDRANIVFGKLISKRILKPLNYFSHYNNIDNIGKQNELIADLPIACSTLIEYIKTKDENHFKALNNAIS</sequence>
<dbReference type="Proteomes" id="UP001595885">
    <property type="component" value="Unassembled WGS sequence"/>
</dbReference>
<name>A0ABV9P0I0_9FLAO</name>
<proteinExistence type="predicted"/>
<evidence type="ECO:0000313" key="3">
    <source>
        <dbReference type="EMBL" id="MFC4739037.1"/>
    </source>
</evidence>
<accession>A0ABV9P0I0</accession>
<organism evidence="3 4">
    <name type="scientific">Flavobacterium ponti</name>
    <dbReference type="NCBI Taxonomy" id="665133"/>
    <lineage>
        <taxon>Bacteria</taxon>
        <taxon>Pseudomonadati</taxon>
        <taxon>Bacteroidota</taxon>
        <taxon>Flavobacteriia</taxon>
        <taxon>Flavobacteriales</taxon>
        <taxon>Flavobacteriaceae</taxon>
        <taxon>Flavobacterium</taxon>
    </lineage>
</organism>
<protein>
    <submittedName>
        <fullName evidence="3">AAA family ATPase</fullName>
    </submittedName>
</protein>
<dbReference type="RefSeq" id="WP_379738334.1">
    <property type="nucleotide sequence ID" value="NZ_JBHSGW010000002.1"/>
</dbReference>
<evidence type="ECO:0000259" key="2">
    <source>
        <dbReference type="Pfam" id="PF13166"/>
    </source>
</evidence>
<evidence type="ECO:0000313" key="4">
    <source>
        <dbReference type="Proteomes" id="UP001595885"/>
    </source>
</evidence>